<sequence>MARRRRSISFRLVALLATSFSIVQTYLEFQHTSHEVTRPFIPGAEAGRTSETSWMPQRAETGTAAYSGGAGTRSLRQVDRHHKLGPPKFLGQPATQSEEKKPAFHPVSPVGCRQCRCCTLV</sequence>
<dbReference type="RefSeq" id="XP_067922310.1">
    <property type="nucleotide sequence ID" value="XM_068065716.1"/>
</dbReference>
<accession>A0A2C6KXK2</accession>
<keyword evidence="2" id="KW-0732">Signal</keyword>
<evidence type="ECO:0008006" key="5">
    <source>
        <dbReference type="Google" id="ProtNLM"/>
    </source>
</evidence>
<reference evidence="3 4" key="1">
    <citation type="journal article" date="2017" name="Int. J. Parasitol.">
        <title>The genome of the protozoan parasite Cystoisospora suis and a reverse vaccinology approach to identify vaccine candidates.</title>
        <authorList>
            <person name="Palmieri N."/>
            <person name="Shrestha A."/>
            <person name="Ruttkowski B."/>
            <person name="Beck T."/>
            <person name="Vogl C."/>
            <person name="Tomley F."/>
            <person name="Blake D.P."/>
            <person name="Joachim A."/>
        </authorList>
    </citation>
    <scope>NUCLEOTIDE SEQUENCE [LARGE SCALE GENOMIC DNA]</scope>
    <source>
        <strain evidence="3 4">Wien I</strain>
    </source>
</reference>
<comment type="caution">
    <text evidence="3">The sequence shown here is derived from an EMBL/GenBank/DDBJ whole genome shotgun (WGS) entry which is preliminary data.</text>
</comment>
<organism evidence="3 4">
    <name type="scientific">Cystoisospora suis</name>
    <dbReference type="NCBI Taxonomy" id="483139"/>
    <lineage>
        <taxon>Eukaryota</taxon>
        <taxon>Sar</taxon>
        <taxon>Alveolata</taxon>
        <taxon>Apicomplexa</taxon>
        <taxon>Conoidasida</taxon>
        <taxon>Coccidia</taxon>
        <taxon>Eucoccidiorida</taxon>
        <taxon>Eimeriorina</taxon>
        <taxon>Sarcocystidae</taxon>
        <taxon>Cystoisospora</taxon>
    </lineage>
</organism>
<dbReference type="AlphaFoldDB" id="A0A2C6KXK2"/>
<feature type="chain" id="PRO_5012271019" description="Transmembrane protein" evidence="2">
    <location>
        <begin position="26"/>
        <end position="121"/>
    </location>
</feature>
<dbReference type="Proteomes" id="UP000221165">
    <property type="component" value="Unassembled WGS sequence"/>
</dbReference>
<name>A0A2C6KXK2_9APIC</name>
<evidence type="ECO:0000313" key="3">
    <source>
        <dbReference type="EMBL" id="PHJ20623.1"/>
    </source>
</evidence>
<gene>
    <name evidence="3" type="ORF">CSUI_005541</name>
</gene>
<dbReference type="EMBL" id="MIGC01002672">
    <property type="protein sequence ID" value="PHJ20623.1"/>
    <property type="molecule type" value="Genomic_DNA"/>
</dbReference>
<dbReference type="VEuPathDB" id="ToxoDB:CSUI_005541"/>
<proteinExistence type="predicted"/>
<keyword evidence="4" id="KW-1185">Reference proteome</keyword>
<feature type="signal peptide" evidence="2">
    <location>
        <begin position="1"/>
        <end position="25"/>
    </location>
</feature>
<evidence type="ECO:0000256" key="1">
    <source>
        <dbReference type="SAM" id="MobiDB-lite"/>
    </source>
</evidence>
<feature type="non-terminal residue" evidence="3">
    <location>
        <position position="121"/>
    </location>
</feature>
<dbReference type="GeneID" id="94428927"/>
<protein>
    <recommendedName>
        <fullName evidence="5">Transmembrane protein</fullName>
    </recommendedName>
</protein>
<feature type="region of interest" description="Disordered" evidence="1">
    <location>
        <begin position="62"/>
        <end position="106"/>
    </location>
</feature>
<evidence type="ECO:0000256" key="2">
    <source>
        <dbReference type="SAM" id="SignalP"/>
    </source>
</evidence>
<evidence type="ECO:0000313" key="4">
    <source>
        <dbReference type="Proteomes" id="UP000221165"/>
    </source>
</evidence>